<accession>A0A6I8M174</accession>
<evidence type="ECO:0000256" key="2">
    <source>
        <dbReference type="ARBA" id="ARBA00022801"/>
    </source>
</evidence>
<dbReference type="SUPFAM" id="SSF56024">
    <property type="entry name" value="Phospholipase D/nuclease"/>
    <property type="match status" value="2"/>
</dbReference>
<sequence>MKSFHAFLDKVDERLGDGLEHVLCAHHQRRLRSLGWGDVLEPGGDRFGGRAPVRDGNRVEVLIDGEETLPAIEDAIRNAKSHVHIANWHASADFRLTREPGALTLRELLAETAERGVEVRVLMWAGPPVPAFQPTRGLAQREQLKFTDGSAVRCVLDSRERTMHCHHEKLVIVDDAVAFVGGVDFTALEGDRHDSPDHPPRPIGWHDLASRLEGPVVADVADHFRRRWTEVADEDLPAPKVPGPAGGTRVQLLRTVPNSTYDFAPKGEFTILDGYLRALRSARRLVYLENQFLWSPEIAEVLLDKLSNPPDDRFRMVLLLPRKPSNGADTTRGQLGRLLDADGGHGRLLATTISAHDGDASSPVYVHAKLGIVDDEWLTVGSANLNEHSLFNDTEVNIATDDAQLARTTRLRLWAEHLGRDVTEVDGDPADVVDRLWRPLAEEQLERENRGEPRTHRLVLLPGVSRRSGRLQGPLRGLLVDG</sequence>
<dbReference type="CDD" id="cd09104">
    <property type="entry name" value="PLDc_vPLD1_2_like_1"/>
    <property type="match status" value="1"/>
</dbReference>
<evidence type="ECO:0000259" key="4">
    <source>
        <dbReference type="PROSITE" id="PS50035"/>
    </source>
</evidence>
<dbReference type="PROSITE" id="PS50035">
    <property type="entry name" value="PLD"/>
    <property type="match status" value="2"/>
</dbReference>
<evidence type="ECO:0000313" key="6">
    <source>
        <dbReference type="Proteomes" id="UP000399805"/>
    </source>
</evidence>
<keyword evidence="6" id="KW-1185">Reference proteome</keyword>
<dbReference type="PANTHER" id="PTHR18896">
    <property type="entry name" value="PHOSPHOLIPASE D"/>
    <property type="match status" value="1"/>
</dbReference>
<dbReference type="AlphaFoldDB" id="A0A6I8M174"/>
<protein>
    <recommendedName>
        <fullName evidence="4">PLD phosphodiesterase domain-containing protein</fullName>
    </recommendedName>
</protein>
<dbReference type="SMART" id="SM00155">
    <property type="entry name" value="PLDc"/>
    <property type="match status" value="2"/>
</dbReference>
<dbReference type="PANTHER" id="PTHR18896:SF60">
    <property type="entry name" value="PHOSPHOLIPASE D"/>
    <property type="match status" value="1"/>
</dbReference>
<dbReference type="Pfam" id="PF13091">
    <property type="entry name" value="PLDc_2"/>
    <property type="match status" value="2"/>
</dbReference>
<gene>
    <name evidence="5" type="ORF">AA23TX_07369</name>
</gene>
<keyword evidence="1" id="KW-0677">Repeat</keyword>
<feature type="domain" description="PLD phosphodiesterase" evidence="4">
    <location>
        <begin position="362"/>
        <end position="389"/>
    </location>
</feature>
<reference evidence="5 6" key="1">
    <citation type="submission" date="2019-09" db="EMBL/GenBank/DDBJ databases">
        <authorList>
            <person name="Leyn A S."/>
        </authorList>
    </citation>
    <scope>NUCLEOTIDE SEQUENCE [LARGE SCALE GENOMIC DNA]</scope>
    <source>
        <strain evidence="5">AA231_1</strain>
    </source>
</reference>
<dbReference type="InterPro" id="IPR015679">
    <property type="entry name" value="PLipase_D_fam"/>
</dbReference>
<dbReference type="InterPro" id="IPR025202">
    <property type="entry name" value="PLD-like_dom"/>
</dbReference>
<dbReference type="Proteomes" id="UP000399805">
    <property type="component" value="Unassembled WGS sequence"/>
</dbReference>
<dbReference type="EMBL" id="CABVGP010000002">
    <property type="protein sequence ID" value="VVJ22358.1"/>
    <property type="molecule type" value="Genomic_DNA"/>
</dbReference>
<evidence type="ECO:0000313" key="5">
    <source>
        <dbReference type="EMBL" id="VVJ22358.1"/>
    </source>
</evidence>
<name>A0A6I8M174_9PSEU</name>
<dbReference type="InterPro" id="IPR001736">
    <property type="entry name" value="PLipase_D/transphosphatidylase"/>
</dbReference>
<dbReference type="Gene3D" id="3.30.870.10">
    <property type="entry name" value="Endonuclease Chain A"/>
    <property type="match status" value="2"/>
</dbReference>
<dbReference type="GO" id="GO:0009395">
    <property type="term" value="P:phospholipid catabolic process"/>
    <property type="evidence" value="ECO:0007669"/>
    <property type="project" value="TreeGrafter"/>
</dbReference>
<proteinExistence type="predicted"/>
<dbReference type="CDD" id="cd09105">
    <property type="entry name" value="PLDc_vPLD1_2_like_2"/>
    <property type="match status" value="1"/>
</dbReference>
<keyword evidence="2" id="KW-0378">Hydrolase</keyword>
<evidence type="ECO:0000256" key="1">
    <source>
        <dbReference type="ARBA" id="ARBA00022737"/>
    </source>
</evidence>
<keyword evidence="3" id="KW-0443">Lipid metabolism</keyword>
<feature type="domain" description="PLD phosphodiesterase" evidence="4">
    <location>
        <begin position="162"/>
        <end position="189"/>
    </location>
</feature>
<dbReference type="GO" id="GO:0004630">
    <property type="term" value="F:phospholipase D activity"/>
    <property type="evidence" value="ECO:0007669"/>
    <property type="project" value="UniProtKB-EC"/>
</dbReference>
<dbReference type="RefSeq" id="WP_155547122.1">
    <property type="nucleotide sequence ID" value="NZ_CABVGP010000002.1"/>
</dbReference>
<evidence type="ECO:0000256" key="3">
    <source>
        <dbReference type="ARBA" id="ARBA00023098"/>
    </source>
</evidence>
<organism evidence="5 6">
    <name type="scientific">Amycolatopsis camponoti</name>
    <dbReference type="NCBI Taxonomy" id="2606593"/>
    <lineage>
        <taxon>Bacteria</taxon>
        <taxon>Bacillati</taxon>
        <taxon>Actinomycetota</taxon>
        <taxon>Actinomycetes</taxon>
        <taxon>Pseudonocardiales</taxon>
        <taxon>Pseudonocardiaceae</taxon>
        <taxon>Amycolatopsis</taxon>
    </lineage>
</organism>